<sequence length="313" mass="35213">MNTLCMTSALVTFECRGRMPLERALVQVKDDVMSREDWLMNVVIGNCYRDSIQSGSQLSTADAKPKEYKLREPSNIKYFDDENDTEDFSPDCSEYIPSPDRQLPDSRSTSSLVTDLQDSDIIKISSSTKHLQENDTSSLGGDSLVIEDNLHRIENITRSPSTVSNLSLMLGETAFVASPTVIYKTKSFYSPKKQYNTPSDNTQVLDVTLTPVNGRGQLPIHDADITLQSTSDDLEKTLTPTKPTSSHCNITNSELMQKEREITEIESENQNQLQSRKLSRKRKGDPSEWRDNKNKKLKNSGQAYEGARNKKTS</sequence>
<name>A0A2A4JSZ9_HELVI</name>
<comment type="caution">
    <text evidence="2">The sequence shown here is derived from an EMBL/GenBank/DDBJ whole genome shotgun (WGS) entry which is preliminary data.</text>
</comment>
<proteinExistence type="predicted"/>
<feature type="region of interest" description="Disordered" evidence="1">
    <location>
        <begin position="265"/>
        <end position="313"/>
    </location>
</feature>
<accession>A0A2A4JSZ9</accession>
<reference evidence="2" key="1">
    <citation type="submission" date="2017-09" db="EMBL/GenBank/DDBJ databases">
        <title>Contemporary evolution of a Lepidopteran species, Heliothis virescens, in response to modern agricultural practices.</title>
        <authorList>
            <person name="Fritz M.L."/>
            <person name="Deyonke A.M."/>
            <person name="Papanicolaou A."/>
            <person name="Micinski S."/>
            <person name="Westbrook J."/>
            <person name="Gould F."/>
        </authorList>
    </citation>
    <scope>NUCLEOTIDE SEQUENCE [LARGE SCALE GENOMIC DNA]</scope>
    <source>
        <strain evidence="2">HvINT-</strain>
        <tissue evidence="2">Whole body</tissue>
    </source>
</reference>
<evidence type="ECO:0000313" key="2">
    <source>
        <dbReference type="EMBL" id="PCG75141.1"/>
    </source>
</evidence>
<feature type="compositionally biased region" description="Basic and acidic residues" evidence="1">
    <location>
        <begin position="284"/>
        <end position="294"/>
    </location>
</feature>
<organism evidence="2">
    <name type="scientific">Heliothis virescens</name>
    <name type="common">Tobacco budworm moth</name>
    <dbReference type="NCBI Taxonomy" id="7102"/>
    <lineage>
        <taxon>Eukaryota</taxon>
        <taxon>Metazoa</taxon>
        <taxon>Ecdysozoa</taxon>
        <taxon>Arthropoda</taxon>
        <taxon>Hexapoda</taxon>
        <taxon>Insecta</taxon>
        <taxon>Pterygota</taxon>
        <taxon>Neoptera</taxon>
        <taxon>Endopterygota</taxon>
        <taxon>Lepidoptera</taxon>
        <taxon>Glossata</taxon>
        <taxon>Ditrysia</taxon>
        <taxon>Noctuoidea</taxon>
        <taxon>Noctuidae</taxon>
        <taxon>Heliothinae</taxon>
        <taxon>Heliothis</taxon>
    </lineage>
</organism>
<protein>
    <submittedName>
        <fullName evidence="2">Uncharacterized protein</fullName>
    </submittedName>
</protein>
<dbReference type="EMBL" id="NWSH01000631">
    <property type="protein sequence ID" value="PCG75141.1"/>
    <property type="molecule type" value="Genomic_DNA"/>
</dbReference>
<evidence type="ECO:0000256" key="1">
    <source>
        <dbReference type="SAM" id="MobiDB-lite"/>
    </source>
</evidence>
<dbReference type="AlphaFoldDB" id="A0A2A4JSZ9"/>
<gene>
    <name evidence="2" type="ORF">B5V51_12150</name>
</gene>